<dbReference type="GO" id="GO:0005634">
    <property type="term" value="C:nucleus"/>
    <property type="evidence" value="ECO:0007669"/>
    <property type="project" value="TreeGrafter"/>
</dbReference>
<dbReference type="InterPro" id="IPR029071">
    <property type="entry name" value="Ubiquitin-like_domsf"/>
</dbReference>
<comment type="caution">
    <text evidence="3">The sequence shown here is derived from an EMBL/GenBank/DDBJ whole genome shotgun (WGS) entry which is preliminary data.</text>
</comment>
<evidence type="ECO:0000256" key="1">
    <source>
        <dbReference type="SAM" id="MobiDB-lite"/>
    </source>
</evidence>
<proteinExistence type="predicted"/>
<dbReference type="SUPFAM" id="SSF52833">
    <property type="entry name" value="Thioredoxin-like"/>
    <property type="match status" value="2"/>
</dbReference>
<dbReference type="PANTHER" id="PTHR23322:SF6">
    <property type="entry name" value="UBX DOMAIN-CONTAINING PROTEIN 7"/>
    <property type="match status" value="1"/>
</dbReference>
<dbReference type="Proteomes" id="UP001157974">
    <property type="component" value="Unassembled WGS sequence"/>
</dbReference>
<evidence type="ECO:0000259" key="2">
    <source>
        <dbReference type="PROSITE" id="PS50033"/>
    </source>
</evidence>
<evidence type="ECO:0000313" key="3">
    <source>
        <dbReference type="EMBL" id="KAJ8904086.1"/>
    </source>
</evidence>
<dbReference type="AlphaFoldDB" id="A0AAV8UNK7"/>
<feature type="region of interest" description="Disordered" evidence="1">
    <location>
        <begin position="62"/>
        <end position="130"/>
    </location>
</feature>
<dbReference type="GO" id="GO:0043161">
    <property type="term" value="P:proteasome-mediated ubiquitin-dependent protein catabolic process"/>
    <property type="evidence" value="ECO:0007669"/>
    <property type="project" value="TreeGrafter"/>
</dbReference>
<sequence>MSRLISEVVEEFQKITGSDDEYARWIVEKNGSVLQDSLTEHFGLMDSLGMNSVTMNPPAAAAAAAAAEKEEAEAAGTGQSSAAGQVDAAETREENVAMDEDDDEVEVVSEHINSSSHSSMEEKRSSRSALMDSIASGAARAPTRAFQEQVRRPFPISENAANGSSEGGGLDELFRAPVEITFTGEFDRAMSYAEERKRLLLVNIQSPEEFKCQVLNRYERSLETHSETRVLDCLDGVCFNPAHPVAFFLFYNPKRDLWKNDAVSSVIQGQLVFWQRNRETEDGRLFAARYPVSSVPYVVIIDPRSGEILMELADGTRELVVDEFLTKVLDFLSSADLWSQSRPPATQASLREVVPLHSSQEHPTGATAVTSGEVLAESAETDFRPQMDLDEDLARAIEASLDADGTSADTSTPRMISRQQSAANPELQNQRSVRETQDLEYEMSLAEDRAREESLRQEQLRETREIEERERKAKEVQEDQERRVREAKERRERRLSLLPEEPAAKAPNSTALAIRIPDGDRISRRFNATDTLDHVFEFVEATTGLDLSGYEVMAQFPRKVFRRSSETLREAGLTPNGSLIVHLP</sequence>
<protein>
    <recommendedName>
        <fullName evidence="2">UBX domain-containing protein</fullName>
    </recommendedName>
</protein>
<feature type="compositionally biased region" description="Low complexity" evidence="1">
    <location>
        <begin position="74"/>
        <end position="85"/>
    </location>
</feature>
<gene>
    <name evidence="3" type="ORF">NDN08_000615</name>
</gene>
<evidence type="ECO:0000313" key="4">
    <source>
        <dbReference type="Proteomes" id="UP001157974"/>
    </source>
</evidence>
<dbReference type="Gene3D" id="3.10.20.90">
    <property type="entry name" value="Phosphatidylinositol 3-kinase Catalytic Subunit, Chain A, domain 1"/>
    <property type="match status" value="1"/>
</dbReference>
<dbReference type="InterPro" id="IPR050730">
    <property type="entry name" value="UBX_domain-protein"/>
</dbReference>
<feature type="compositionally biased region" description="Basic and acidic residues" evidence="1">
    <location>
        <begin position="446"/>
        <end position="493"/>
    </location>
</feature>
<dbReference type="PANTHER" id="PTHR23322">
    <property type="entry name" value="FAS-ASSOCIATED PROTEIN"/>
    <property type="match status" value="1"/>
</dbReference>
<dbReference type="Pfam" id="PF00789">
    <property type="entry name" value="UBX"/>
    <property type="match status" value="1"/>
</dbReference>
<dbReference type="SMART" id="SM00166">
    <property type="entry name" value="UBX"/>
    <property type="match status" value="1"/>
</dbReference>
<dbReference type="PROSITE" id="PS50033">
    <property type="entry name" value="UBX"/>
    <property type="match status" value="1"/>
</dbReference>
<organism evidence="3 4">
    <name type="scientific">Rhodosorus marinus</name>
    <dbReference type="NCBI Taxonomy" id="101924"/>
    <lineage>
        <taxon>Eukaryota</taxon>
        <taxon>Rhodophyta</taxon>
        <taxon>Stylonematophyceae</taxon>
        <taxon>Stylonematales</taxon>
        <taxon>Stylonemataceae</taxon>
        <taxon>Rhodosorus</taxon>
    </lineage>
</organism>
<reference evidence="3 4" key="1">
    <citation type="journal article" date="2023" name="Nat. Commun.">
        <title>Origin of minicircular mitochondrial genomes in red algae.</title>
        <authorList>
            <person name="Lee Y."/>
            <person name="Cho C.H."/>
            <person name="Lee Y.M."/>
            <person name="Park S.I."/>
            <person name="Yang J.H."/>
            <person name="West J.A."/>
            <person name="Bhattacharya D."/>
            <person name="Yoon H.S."/>
        </authorList>
    </citation>
    <scope>NUCLEOTIDE SEQUENCE [LARGE SCALE GENOMIC DNA]</scope>
    <source>
        <strain evidence="3 4">CCMP1338</strain>
        <tissue evidence="3">Whole cell</tissue>
    </source>
</reference>
<keyword evidence="4" id="KW-1185">Reference proteome</keyword>
<accession>A0AAV8UNK7</accession>
<dbReference type="CDD" id="cd02958">
    <property type="entry name" value="UAS"/>
    <property type="match status" value="1"/>
</dbReference>
<feature type="compositionally biased region" description="Polar residues" evidence="1">
    <location>
        <begin position="407"/>
        <end position="431"/>
    </location>
</feature>
<dbReference type="CDD" id="cd01767">
    <property type="entry name" value="UBX"/>
    <property type="match status" value="1"/>
</dbReference>
<dbReference type="GO" id="GO:0043130">
    <property type="term" value="F:ubiquitin binding"/>
    <property type="evidence" value="ECO:0007669"/>
    <property type="project" value="TreeGrafter"/>
</dbReference>
<dbReference type="EMBL" id="JAMWBK010000006">
    <property type="protein sequence ID" value="KAJ8904086.1"/>
    <property type="molecule type" value="Genomic_DNA"/>
</dbReference>
<dbReference type="InterPro" id="IPR001012">
    <property type="entry name" value="UBX_dom"/>
</dbReference>
<name>A0AAV8UNK7_9RHOD</name>
<feature type="compositionally biased region" description="Acidic residues" evidence="1">
    <location>
        <begin position="96"/>
        <end position="107"/>
    </location>
</feature>
<dbReference type="SUPFAM" id="SSF54236">
    <property type="entry name" value="Ubiquitin-like"/>
    <property type="match status" value="1"/>
</dbReference>
<feature type="region of interest" description="Disordered" evidence="1">
    <location>
        <begin position="401"/>
        <end position="493"/>
    </location>
</feature>
<feature type="domain" description="UBX" evidence="2">
    <location>
        <begin position="505"/>
        <end position="581"/>
    </location>
</feature>
<dbReference type="InterPro" id="IPR036249">
    <property type="entry name" value="Thioredoxin-like_sf"/>
</dbReference>
<dbReference type="Gene3D" id="3.40.30.10">
    <property type="entry name" value="Glutaredoxin"/>
    <property type="match status" value="2"/>
</dbReference>